<dbReference type="EMBL" id="BAABDK010000010">
    <property type="protein sequence ID" value="GAA4030406.1"/>
    <property type="molecule type" value="Genomic_DNA"/>
</dbReference>
<evidence type="ECO:0000256" key="1">
    <source>
        <dbReference type="ARBA" id="ARBA00022723"/>
    </source>
</evidence>
<dbReference type="Gene3D" id="2.30.40.10">
    <property type="entry name" value="Urease, subunit C, domain 1"/>
    <property type="match status" value="1"/>
</dbReference>
<evidence type="ECO:0000256" key="2">
    <source>
        <dbReference type="ARBA" id="ARBA00022801"/>
    </source>
</evidence>
<sequence length="121" mass="12622">MYGPTTGDRVRLDDTDLLIQVEKDYCVYGEECKFGGGKVLRDGMGQAAGIGPPDALDFVITNALVVDYTGIYKADIGIKGGRIVGIGKAGNPHIMLGVIAGEGQLLTAGGIDCHISIRGLI</sequence>
<dbReference type="Proteomes" id="UP001501469">
    <property type="component" value="Unassembled WGS sequence"/>
</dbReference>
<evidence type="ECO:0000313" key="5">
    <source>
        <dbReference type="EMBL" id="GAA4030406.1"/>
    </source>
</evidence>
<proteinExistence type="predicted"/>
<dbReference type="Pfam" id="PF00449">
    <property type="entry name" value="Urease_alpha"/>
    <property type="match status" value="1"/>
</dbReference>
<keyword evidence="2" id="KW-0378">Hydrolase</keyword>
<evidence type="ECO:0000313" key="6">
    <source>
        <dbReference type="Proteomes" id="UP001501469"/>
    </source>
</evidence>
<dbReference type="InterPro" id="IPR011612">
    <property type="entry name" value="Urease_alpha_N_dom"/>
</dbReference>
<reference evidence="6" key="1">
    <citation type="journal article" date="2019" name="Int. J. Syst. Evol. Microbiol.">
        <title>The Global Catalogue of Microorganisms (GCM) 10K type strain sequencing project: providing services to taxonomists for standard genome sequencing and annotation.</title>
        <authorList>
            <consortium name="The Broad Institute Genomics Platform"/>
            <consortium name="The Broad Institute Genome Sequencing Center for Infectious Disease"/>
            <person name="Wu L."/>
            <person name="Ma J."/>
        </authorList>
    </citation>
    <scope>NUCLEOTIDE SEQUENCE [LARGE SCALE GENOMIC DNA]</scope>
    <source>
        <strain evidence="6">JCM 17225</strain>
    </source>
</reference>
<dbReference type="InterPro" id="IPR011059">
    <property type="entry name" value="Metal-dep_hydrolase_composite"/>
</dbReference>
<dbReference type="InterPro" id="IPR050069">
    <property type="entry name" value="Urease_subunit"/>
</dbReference>
<protein>
    <recommendedName>
        <fullName evidence="4">Urease alpha-subunit N-terminal domain-containing protein</fullName>
    </recommendedName>
</protein>
<feature type="domain" description="Urease alpha-subunit N-terminal" evidence="4">
    <location>
        <begin position="1"/>
        <end position="98"/>
    </location>
</feature>
<keyword evidence="6" id="KW-1185">Reference proteome</keyword>
<dbReference type="SUPFAM" id="SSF51338">
    <property type="entry name" value="Composite domain of metallo-dependent hydrolases"/>
    <property type="match status" value="1"/>
</dbReference>
<comment type="caution">
    <text evidence="5">The sequence shown here is derived from an EMBL/GenBank/DDBJ whole genome shotgun (WGS) entry which is preliminary data.</text>
</comment>
<dbReference type="PANTHER" id="PTHR33569:SF1">
    <property type="entry name" value="UREASE"/>
    <property type="match status" value="1"/>
</dbReference>
<name>A0ABP7TSL1_9BACT</name>
<keyword evidence="1" id="KW-0479">Metal-binding</keyword>
<comment type="catalytic activity">
    <reaction evidence="3">
        <text>urea + 2 H2O + H(+) = hydrogencarbonate + 2 NH4(+)</text>
        <dbReference type="Rhea" id="RHEA:20557"/>
        <dbReference type="ChEBI" id="CHEBI:15377"/>
        <dbReference type="ChEBI" id="CHEBI:15378"/>
        <dbReference type="ChEBI" id="CHEBI:16199"/>
        <dbReference type="ChEBI" id="CHEBI:17544"/>
        <dbReference type="ChEBI" id="CHEBI:28938"/>
        <dbReference type="EC" id="3.5.1.5"/>
    </reaction>
</comment>
<evidence type="ECO:0000256" key="3">
    <source>
        <dbReference type="ARBA" id="ARBA00047778"/>
    </source>
</evidence>
<accession>A0ABP7TSL1</accession>
<dbReference type="PANTHER" id="PTHR33569">
    <property type="entry name" value="UREASE"/>
    <property type="match status" value="1"/>
</dbReference>
<organism evidence="5 6">
    <name type="scientific">Hymenobacter glaciei</name>
    <dbReference type="NCBI Taxonomy" id="877209"/>
    <lineage>
        <taxon>Bacteria</taxon>
        <taxon>Pseudomonadati</taxon>
        <taxon>Bacteroidota</taxon>
        <taxon>Cytophagia</taxon>
        <taxon>Cytophagales</taxon>
        <taxon>Hymenobacteraceae</taxon>
        <taxon>Hymenobacter</taxon>
    </lineage>
</organism>
<evidence type="ECO:0000259" key="4">
    <source>
        <dbReference type="Pfam" id="PF00449"/>
    </source>
</evidence>
<gene>
    <name evidence="5" type="ORF">GCM10022409_13310</name>
</gene>